<dbReference type="Ensembl" id="ENSGACT00000004582.1">
    <property type="protein sequence ID" value="ENSGACP00000004568.1"/>
    <property type="gene ID" value="ENSGACG00000003492.1"/>
</dbReference>
<dbReference type="AlphaFoldDB" id="G3NGW1"/>
<protein>
    <submittedName>
        <fullName evidence="1">Uncharacterized protein</fullName>
    </submittedName>
</protein>
<sequence length="71" mass="8258">MGSVRFFNIYNCNNTNGHNNNINNNQNCSNNVSTCVVAFRKKNIHPFQFLIHSLPLPFLRLLNLFILLMTF</sequence>
<reference evidence="1" key="2">
    <citation type="submission" date="2024-04" db="UniProtKB">
        <authorList>
            <consortium name="Ensembl"/>
        </authorList>
    </citation>
    <scope>IDENTIFICATION</scope>
</reference>
<dbReference type="InParanoid" id="G3NGW1"/>
<organism evidence="1">
    <name type="scientific">Gasterosteus aculeatus</name>
    <name type="common">Three-spined stickleback</name>
    <dbReference type="NCBI Taxonomy" id="69293"/>
    <lineage>
        <taxon>Eukaryota</taxon>
        <taxon>Metazoa</taxon>
        <taxon>Chordata</taxon>
        <taxon>Craniata</taxon>
        <taxon>Vertebrata</taxon>
        <taxon>Euteleostomi</taxon>
        <taxon>Actinopterygii</taxon>
        <taxon>Neopterygii</taxon>
        <taxon>Teleostei</taxon>
        <taxon>Neoteleostei</taxon>
        <taxon>Acanthomorphata</taxon>
        <taxon>Eupercaria</taxon>
        <taxon>Perciformes</taxon>
        <taxon>Cottioidei</taxon>
        <taxon>Gasterosteales</taxon>
        <taxon>Gasterosteidae</taxon>
        <taxon>Gasterosteus</taxon>
    </lineage>
</organism>
<accession>G3NGW1</accession>
<name>G3NGW1_GASAC</name>
<dbReference type="Bgee" id="ENSGACG00000003492">
    <property type="expression patterns" value="Expressed in diencephalon and 13 other cell types or tissues"/>
</dbReference>
<evidence type="ECO:0000313" key="1">
    <source>
        <dbReference type="Ensembl" id="ENSGACP00000004568.1"/>
    </source>
</evidence>
<reference evidence="1" key="1">
    <citation type="submission" date="2006-01" db="EMBL/GenBank/DDBJ databases">
        <authorList>
            <person name="Lindblad-Toh K."/>
            <person name="Mauceli E."/>
            <person name="Grabherr M."/>
            <person name="Chang J.L."/>
            <person name="Lander E.S."/>
        </authorList>
    </citation>
    <scope>NUCLEOTIDE SEQUENCE [LARGE SCALE GENOMIC DNA]</scope>
</reference>
<proteinExistence type="predicted"/>